<dbReference type="RefSeq" id="XP_035873034.1">
    <property type="nucleotide sequence ID" value="XM_036017141.1"/>
</dbReference>
<keyword evidence="3" id="KW-0597">Phosphoprotein</keyword>
<dbReference type="Proteomes" id="UP000504628">
    <property type="component" value="Chromosome 2"/>
</dbReference>
<sequence length="782" mass="81299">MHRARRPRRDLFKPTNSSPRRARRSEFKSRAEACRPGAAAGTLRALGMEGGDSSDAPPAHRAGEAEVERPRKDGGVLLLADESFDFDLSLSSLSANEDDEVFFGPVGHRERCIAARLEGDTPSPEAGRVRWSPLTGEKFVEVYKEAHLLAFQIESSSRSQAAHAAGPEGGERFIQDSRLKMSLFEKENESRKSPGSLKRETYCLLEGPLSGPKLSGVQPASGVEPALGVGPRSTAAQAQLTRTRGPLPPPRPSLPLDPSPVRPLSQAATQKRVVSRLPPPRASVRGKSVHLAVEKETPASPSRAKTPAVKESQGDRPLDTPSAAQDVTGVPARGGPLGLGKRALSVPSKVGLKRTALKPPGCAAGLARKPGAPGGFSGRSSRACPSPVGSTGTSGGRRSVSAEGSRPPSDPGQPGPAGAAAAPPSLQARPAAVCGQSWCPGRPAAPTTSALPQPQTPEERRGARLSSQPRLPGSARRSVAGGARRESSLHSGTKAVPAPASPFKVPKFPAGGPPDSATPRLSRAPRPQSCTSTGRAVHGTPARRASGPVSRTPVSAPRVAALLTPAGRRLSGLPVLTPRTQPRTLASPQRGSARRLSSEPRRRSAGRPTLSPRSSPTCPQKFPHVSPIPCRPAPGNQCSDESSDGSFSPLAAVPQALSFSPEKSDFALPTSVAAAQAPDQAQPPADAAPAEVLLVDIPLERLCIAPASRSSPPADVALIDFRSPPGAGGPLIDLLVNTPDPDRSAVAKLLPHVGQLVDPCAPLIQLSPEADKENVDSPLLKF</sequence>
<evidence type="ECO:0000256" key="1">
    <source>
        <dbReference type="ARBA" id="ARBA00004245"/>
    </source>
</evidence>
<feature type="compositionally biased region" description="Polar residues" evidence="5">
    <location>
        <begin position="578"/>
        <end position="590"/>
    </location>
</feature>
<dbReference type="GeneID" id="114513955"/>
<evidence type="ECO:0000313" key="7">
    <source>
        <dbReference type="Proteomes" id="UP000504628"/>
    </source>
</evidence>
<dbReference type="Pfam" id="PF15259">
    <property type="entry name" value="GTSE1_N"/>
    <property type="match status" value="1"/>
</dbReference>
<evidence type="ECO:0000313" key="8">
    <source>
        <dbReference type="RefSeq" id="XP_035873034.1"/>
    </source>
</evidence>
<keyword evidence="4" id="KW-0206">Cytoskeleton</keyword>
<protein>
    <submittedName>
        <fullName evidence="8">G2 and S phase-expressed protein 1</fullName>
    </submittedName>
</protein>
<feature type="compositionally biased region" description="Basic and acidic residues" evidence="5">
    <location>
        <begin position="24"/>
        <end position="33"/>
    </location>
</feature>
<feature type="compositionally biased region" description="Low complexity" evidence="5">
    <location>
        <begin position="385"/>
        <end position="407"/>
    </location>
</feature>
<dbReference type="CTD" id="51512"/>
<feature type="region of interest" description="Disordered" evidence="5">
    <location>
        <begin position="208"/>
        <end position="649"/>
    </location>
</feature>
<organism evidence="7 8">
    <name type="scientific">Phyllostomus discolor</name>
    <name type="common">pale spear-nosed bat</name>
    <dbReference type="NCBI Taxonomy" id="89673"/>
    <lineage>
        <taxon>Eukaryota</taxon>
        <taxon>Metazoa</taxon>
        <taxon>Chordata</taxon>
        <taxon>Craniata</taxon>
        <taxon>Vertebrata</taxon>
        <taxon>Euteleostomi</taxon>
        <taxon>Mammalia</taxon>
        <taxon>Eutheria</taxon>
        <taxon>Laurasiatheria</taxon>
        <taxon>Chiroptera</taxon>
        <taxon>Yangochiroptera</taxon>
        <taxon>Phyllostomidae</taxon>
        <taxon>Phyllostominae</taxon>
        <taxon>Phyllostomus</taxon>
    </lineage>
</organism>
<gene>
    <name evidence="8" type="primary">GTSE1</name>
</gene>
<dbReference type="PANTHER" id="PTHR21584:SF10">
    <property type="entry name" value="G2 AND S PHASE-EXPRESSED PROTEIN 1"/>
    <property type="match status" value="1"/>
</dbReference>
<feature type="compositionally biased region" description="Low complexity" evidence="5">
    <location>
        <begin position="473"/>
        <end position="482"/>
    </location>
</feature>
<feature type="domain" description="G2 and S phase-expressed protein 1 N-terminal" evidence="6">
    <location>
        <begin position="76"/>
        <end position="205"/>
    </location>
</feature>
<feature type="region of interest" description="Disordered" evidence="5">
    <location>
        <begin position="1"/>
        <end position="74"/>
    </location>
</feature>
<evidence type="ECO:0000256" key="5">
    <source>
        <dbReference type="SAM" id="MobiDB-lite"/>
    </source>
</evidence>
<dbReference type="PANTHER" id="PTHR21584">
    <property type="entry name" value="DIFFERENTIAL DISPLAY AND ACTIVATED BY P53 DDA3 /G2 S PHASE EXPRESSED 1"/>
    <property type="match status" value="1"/>
</dbReference>
<dbReference type="GO" id="GO:0005881">
    <property type="term" value="C:cytoplasmic microtubule"/>
    <property type="evidence" value="ECO:0007669"/>
    <property type="project" value="TreeGrafter"/>
</dbReference>
<feature type="compositionally biased region" description="Pro residues" evidence="5">
    <location>
        <begin position="246"/>
        <end position="261"/>
    </location>
</feature>
<name>A0A7E6D400_9CHIR</name>
<keyword evidence="2" id="KW-0963">Cytoplasm</keyword>
<dbReference type="GO" id="GO:0008017">
    <property type="term" value="F:microtubule binding"/>
    <property type="evidence" value="ECO:0007669"/>
    <property type="project" value="TreeGrafter"/>
</dbReference>
<evidence type="ECO:0000256" key="2">
    <source>
        <dbReference type="ARBA" id="ARBA00022490"/>
    </source>
</evidence>
<evidence type="ECO:0000256" key="3">
    <source>
        <dbReference type="ARBA" id="ARBA00022553"/>
    </source>
</evidence>
<dbReference type="OrthoDB" id="10072587at2759"/>
<proteinExistence type="predicted"/>
<dbReference type="InterPro" id="IPR032768">
    <property type="entry name" value="GTSE1_N"/>
</dbReference>
<accession>A0A7E6D400</accession>
<dbReference type="FunCoup" id="A0A7E6D400">
    <property type="interactions" value="673"/>
</dbReference>
<dbReference type="InParanoid" id="A0A7E6D400"/>
<dbReference type="AlphaFoldDB" id="A0A7E6D400"/>
<keyword evidence="7" id="KW-1185">Reference proteome</keyword>
<feature type="compositionally biased region" description="Polar residues" evidence="5">
    <location>
        <begin position="636"/>
        <end position="646"/>
    </location>
</feature>
<evidence type="ECO:0000256" key="4">
    <source>
        <dbReference type="ARBA" id="ARBA00023212"/>
    </source>
</evidence>
<evidence type="ECO:0000259" key="6">
    <source>
        <dbReference type="Pfam" id="PF15259"/>
    </source>
</evidence>
<feature type="compositionally biased region" description="Low complexity" evidence="5">
    <location>
        <begin position="416"/>
        <end position="432"/>
    </location>
</feature>
<dbReference type="InterPro" id="IPR026657">
    <property type="entry name" value="DDA3/GTSE-1"/>
</dbReference>
<comment type="subcellular location">
    <subcellularLocation>
        <location evidence="1">Cytoplasm</location>
        <location evidence="1">Cytoskeleton</location>
    </subcellularLocation>
</comment>
<reference evidence="8" key="1">
    <citation type="submission" date="2025-08" db="UniProtKB">
        <authorList>
            <consortium name="RefSeq"/>
        </authorList>
    </citation>
    <scope>IDENTIFICATION</scope>
    <source>
        <tissue evidence="8">Muscle</tissue>
    </source>
</reference>
<feature type="compositionally biased region" description="Basic and acidic residues" evidence="5">
    <location>
        <begin position="61"/>
        <end position="74"/>
    </location>
</feature>
<dbReference type="KEGG" id="pdic:114513955"/>